<dbReference type="EMBL" id="CAJPIZ010001919">
    <property type="protein sequence ID" value="CAG2104272.1"/>
    <property type="molecule type" value="Genomic_DNA"/>
</dbReference>
<feature type="chain" id="PRO_5036210950" description="Secreted protein" evidence="1">
    <location>
        <begin position="20"/>
        <end position="176"/>
    </location>
</feature>
<accession>A0A7R9KKV3</accession>
<evidence type="ECO:0000313" key="3">
    <source>
        <dbReference type="Proteomes" id="UP000759131"/>
    </source>
</evidence>
<feature type="signal peptide" evidence="1">
    <location>
        <begin position="1"/>
        <end position="19"/>
    </location>
</feature>
<evidence type="ECO:0000313" key="2">
    <source>
        <dbReference type="EMBL" id="CAD7623842.1"/>
    </source>
</evidence>
<protein>
    <recommendedName>
        <fullName evidence="4">Secreted protein</fullName>
    </recommendedName>
</protein>
<evidence type="ECO:0008006" key="4">
    <source>
        <dbReference type="Google" id="ProtNLM"/>
    </source>
</evidence>
<dbReference type="AlphaFoldDB" id="A0A7R9KKV3"/>
<dbReference type="EMBL" id="OC856494">
    <property type="protein sequence ID" value="CAD7623842.1"/>
    <property type="molecule type" value="Genomic_DNA"/>
</dbReference>
<sequence>MRVYLVASFMLITIGLTIACNSECETLTAYYDKCITLLTGKHALNRTIAQNLLGHLTIVTRNIMNNLETTLNAIITSATDVADLDKWCDRMANILGVFADKMADFIDECILSGDQQIITFCTVISRHVLRVLTGIHESCNGLDFDEFDEELQQKVQSVIEKCHDIIVTIEGSGLSL</sequence>
<keyword evidence="3" id="KW-1185">Reference proteome</keyword>
<dbReference type="PROSITE" id="PS51257">
    <property type="entry name" value="PROKAR_LIPOPROTEIN"/>
    <property type="match status" value="1"/>
</dbReference>
<reference evidence="2" key="1">
    <citation type="submission" date="2020-11" db="EMBL/GenBank/DDBJ databases">
        <authorList>
            <person name="Tran Van P."/>
        </authorList>
    </citation>
    <scope>NUCLEOTIDE SEQUENCE</scope>
</reference>
<keyword evidence="1" id="KW-0732">Signal</keyword>
<proteinExistence type="predicted"/>
<gene>
    <name evidence="2" type="ORF">OSB1V03_LOCUS4292</name>
</gene>
<organism evidence="2">
    <name type="scientific">Medioppia subpectinata</name>
    <dbReference type="NCBI Taxonomy" id="1979941"/>
    <lineage>
        <taxon>Eukaryota</taxon>
        <taxon>Metazoa</taxon>
        <taxon>Ecdysozoa</taxon>
        <taxon>Arthropoda</taxon>
        <taxon>Chelicerata</taxon>
        <taxon>Arachnida</taxon>
        <taxon>Acari</taxon>
        <taxon>Acariformes</taxon>
        <taxon>Sarcoptiformes</taxon>
        <taxon>Oribatida</taxon>
        <taxon>Brachypylina</taxon>
        <taxon>Oppioidea</taxon>
        <taxon>Oppiidae</taxon>
        <taxon>Medioppia</taxon>
    </lineage>
</organism>
<name>A0A7R9KKV3_9ACAR</name>
<dbReference type="Proteomes" id="UP000759131">
    <property type="component" value="Unassembled WGS sequence"/>
</dbReference>
<evidence type="ECO:0000256" key="1">
    <source>
        <dbReference type="SAM" id="SignalP"/>
    </source>
</evidence>